<evidence type="ECO:0000259" key="3">
    <source>
        <dbReference type="Pfam" id="PF02769"/>
    </source>
</evidence>
<dbReference type="InterPro" id="IPR036676">
    <property type="entry name" value="PurM-like_C_sf"/>
</dbReference>
<dbReference type="SUPFAM" id="SSF55326">
    <property type="entry name" value="PurM N-terminal domain-like"/>
    <property type="match status" value="1"/>
</dbReference>
<feature type="binding site" evidence="1">
    <location>
        <position position="28"/>
    </location>
    <ligand>
        <name>Mg(2+)</name>
        <dbReference type="ChEBI" id="CHEBI:18420"/>
        <label>3</label>
    </ligand>
</feature>
<proteinExistence type="inferred from homology"/>
<feature type="binding site" evidence="1">
    <location>
        <position position="74"/>
    </location>
    <ligand>
        <name>Mg(2+)</name>
        <dbReference type="ChEBI" id="CHEBI:18420"/>
        <label>4</label>
    </ligand>
</feature>
<sequence>MKNEFEWIRSIAQEEYSHSGVVTGIGDDAAVIREEEGFDTVLAVDTMVEGIHFTKETMPLEAVGHKALAVNVSDLAAMGAVPLYYMVSIAVPKTGWDQEETGRIYDGMKKLAARYPMDLIGGDTVSKKETLVLSVTVVGRVEKNRQLLRGRAEAGDVLFLTGPVGFSARGLDRLLREGRAAWDEKDAYIQAHQYPEPHVRYGRVFAESGARIAANDVSDGIGHEGREIAEASGTDVTIDWEALPFVERFKEFEEREEWLLHGGEDFCLIGAASPDVFAELQRVLKKENLPLYKIGTVDAGSGNVWLRRADGERKLLQSGGYTHF</sequence>
<dbReference type="PIRSF" id="PIRSF005303">
    <property type="entry name" value="Thiam_monoph_kin"/>
    <property type="match status" value="1"/>
</dbReference>
<dbReference type="AlphaFoldDB" id="A0A5C7FFX9"/>
<feature type="binding site" evidence="1">
    <location>
        <position position="52"/>
    </location>
    <ligand>
        <name>substrate</name>
    </ligand>
</feature>
<feature type="domain" description="PurM-like C-terminal" evidence="3">
    <location>
        <begin position="153"/>
        <end position="301"/>
    </location>
</feature>
<feature type="binding site" evidence="1">
    <location>
        <position position="321"/>
    </location>
    <ligand>
        <name>substrate</name>
    </ligand>
</feature>
<keyword evidence="1" id="KW-0479">Metal-binding</keyword>
<dbReference type="GO" id="GO:0005524">
    <property type="term" value="F:ATP binding"/>
    <property type="evidence" value="ECO:0007669"/>
    <property type="project" value="UniProtKB-UniRule"/>
</dbReference>
<keyword evidence="5" id="KW-1185">Reference proteome</keyword>
<feature type="binding site" evidence="1">
    <location>
        <position position="45"/>
    </location>
    <ligand>
        <name>Mg(2+)</name>
        <dbReference type="ChEBI" id="CHEBI:18420"/>
        <label>2</label>
    </ligand>
</feature>
<dbReference type="RefSeq" id="WP_147803352.1">
    <property type="nucleotide sequence ID" value="NZ_CP144914.1"/>
</dbReference>
<dbReference type="InterPro" id="IPR036921">
    <property type="entry name" value="PurM-like_N_sf"/>
</dbReference>
<dbReference type="NCBIfam" id="TIGR01379">
    <property type="entry name" value="thiL"/>
    <property type="match status" value="1"/>
</dbReference>
<dbReference type="Pfam" id="PF00586">
    <property type="entry name" value="AIRS"/>
    <property type="match status" value="1"/>
</dbReference>
<feature type="binding site" evidence="1">
    <location>
        <position position="45"/>
    </location>
    <ligand>
        <name>Mg(2+)</name>
        <dbReference type="ChEBI" id="CHEBI:18420"/>
        <label>1</label>
    </ligand>
</feature>
<dbReference type="GO" id="GO:0000287">
    <property type="term" value="F:magnesium ion binding"/>
    <property type="evidence" value="ECO:0007669"/>
    <property type="project" value="UniProtKB-UniRule"/>
</dbReference>
<comment type="caution">
    <text evidence="1">Lacks conserved residue(s) required for the propagation of feature annotation.</text>
</comment>
<comment type="catalytic activity">
    <reaction evidence="1">
        <text>thiamine phosphate + ATP = thiamine diphosphate + ADP</text>
        <dbReference type="Rhea" id="RHEA:15913"/>
        <dbReference type="ChEBI" id="CHEBI:30616"/>
        <dbReference type="ChEBI" id="CHEBI:37575"/>
        <dbReference type="ChEBI" id="CHEBI:58937"/>
        <dbReference type="ChEBI" id="CHEBI:456216"/>
        <dbReference type="EC" id="2.7.4.16"/>
    </reaction>
</comment>
<gene>
    <name evidence="1 4" type="primary">thiL</name>
    <name evidence="4" type="ORF">FTX54_003965</name>
</gene>
<feature type="binding site" evidence="1">
    <location>
        <position position="74"/>
    </location>
    <ligand>
        <name>Mg(2+)</name>
        <dbReference type="ChEBI" id="CHEBI:18420"/>
        <label>3</label>
    </ligand>
</feature>
<feature type="binding site" evidence="1">
    <location>
        <position position="219"/>
    </location>
    <ligand>
        <name>Mg(2+)</name>
        <dbReference type="ChEBI" id="CHEBI:18420"/>
        <label>5</label>
    </ligand>
</feature>
<dbReference type="Gene3D" id="3.90.650.10">
    <property type="entry name" value="PurM-like C-terminal domain"/>
    <property type="match status" value="1"/>
</dbReference>
<keyword evidence="1" id="KW-0784">Thiamine biosynthesis</keyword>
<feature type="binding site" evidence="1">
    <location>
        <position position="74"/>
    </location>
    <ligand>
        <name>Mg(2+)</name>
        <dbReference type="ChEBI" id="CHEBI:18420"/>
        <label>2</label>
    </ligand>
</feature>
<comment type="pathway">
    <text evidence="1">Cofactor biosynthesis; thiamine diphosphate biosynthesis; thiamine diphosphate from thiamine phosphate: step 1/1.</text>
</comment>
<dbReference type="CDD" id="cd02194">
    <property type="entry name" value="ThiL"/>
    <property type="match status" value="1"/>
</dbReference>
<dbReference type="Proteomes" id="UP000321816">
    <property type="component" value="Chromosome"/>
</dbReference>
<dbReference type="Gene3D" id="3.30.1330.10">
    <property type="entry name" value="PurM-like, N-terminal domain"/>
    <property type="match status" value="1"/>
</dbReference>
<dbReference type="GO" id="GO:0009030">
    <property type="term" value="F:thiamine-phosphate kinase activity"/>
    <property type="evidence" value="ECO:0007669"/>
    <property type="project" value="UniProtKB-UniRule"/>
</dbReference>
<reference evidence="4 5" key="1">
    <citation type="submission" date="2024-01" db="EMBL/GenBank/DDBJ databases">
        <title>Complete Genome Sequence of Alkalicoccus halolimnae BZ-SZ-XJ29T, a Moderately Halophilic Bacterium Isolated from a Salt Lake.</title>
        <authorList>
            <person name="Zhao B."/>
        </authorList>
    </citation>
    <scope>NUCLEOTIDE SEQUENCE [LARGE SCALE GENOMIC DNA]</scope>
    <source>
        <strain evidence="4 5">BZ-SZ-XJ29</strain>
    </source>
</reference>
<protein>
    <recommendedName>
        <fullName evidence="1">Thiamine-monophosphate kinase</fullName>
        <shortName evidence="1">TMP kinase</shortName>
        <shortName evidence="1">Thiamine-phosphate kinase</shortName>
        <ecNumber evidence="1">2.7.4.16</ecNumber>
    </recommendedName>
</protein>
<dbReference type="GO" id="GO:0009229">
    <property type="term" value="P:thiamine diphosphate biosynthetic process"/>
    <property type="evidence" value="ECO:0007669"/>
    <property type="project" value="UniProtKB-UniRule"/>
</dbReference>
<feature type="binding site" evidence="1">
    <location>
        <position position="123"/>
    </location>
    <ligand>
        <name>Mg(2+)</name>
        <dbReference type="ChEBI" id="CHEBI:18420"/>
        <label>1</label>
    </ligand>
</feature>
<feature type="binding site" evidence="1">
    <location>
        <begin position="122"/>
        <end position="123"/>
    </location>
    <ligand>
        <name>ATP</name>
        <dbReference type="ChEBI" id="CHEBI:30616"/>
    </ligand>
</feature>
<comment type="function">
    <text evidence="1">Catalyzes the ATP-dependent phosphorylation of thiamine-monophosphate (TMP) to form thiamine-pyrophosphate (TPP), the active form of vitamin B1.</text>
</comment>
<comment type="miscellaneous">
    <text evidence="1">Reaction mechanism of ThiL seems to utilize a direct, inline transfer of the gamma-phosphate of ATP to TMP rather than a phosphorylated enzyme intermediate.</text>
</comment>
<dbReference type="EC" id="2.7.4.16" evidence="1"/>
<organism evidence="4 5">
    <name type="scientific">Alkalicoccus halolimnae</name>
    <dbReference type="NCBI Taxonomy" id="1667239"/>
    <lineage>
        <taxon>Bacteria</taxon>
        <taxon>Bacillati</taxon>
        <taxon>Bacillota</taxon>
        <taxon>Bacilli</taxon>
        <taxon>Bacillales</taxon>
        <taxon>Bacillaceae</taxon>
        <taxon>Alkalicoccus</taxon>
    </lineage>
</organism>
<dbReference type="HAMAP" id="MF_02128">
    <property type="entry name" value="TMP_kinase"/>
    <property type="match status" value="1"/>
</dbReference>
<feature type="domain" description="PurM-like N-terminal" evidence="2">
    <location>
        <begin position="26"/>
        <end position="141"/>
    </location>
</feature>
<keyword evidence="1" id="KW-0547">Nucleotide-binding</keyword>
<dbReference type="Pfam" id="PF02769">
    <property type="entry name" value="AIRS_C"/>
    <property type="match status" value="1"/>
</dbReference>
<feature type="binding site" evidence="1">
    <location>
        <position position="218"/>
    </location>
    <ligand>
        <name>ATP</name>
        <dbReference type="ChEBI" id="CHEBI:30616"/>
    </ligand>
</feature>
<dbReference type="InterPro" id="IPR006283">
    <property type="entry name" value="ThiL-like"/>
</dbReference>
<keyword evidence="1 4" id="KW-0808">Transferase</keyword>
<dbReference type="PANTHER" id="PTHR30270">
    <property type="entry name" value="THIAMINE-MONOPHOSPHATE KINASE"/>
    <property type="match status" value="1"/>
</dbReference>
<name>A0A5C7FFX9_9BACI</name>
<keyword evidence="1" id="KW-0067">ATP-binding</keyword>
<dbReference type="OrthoDB" id="9802811at2"/>
<feature type="binding site" evidence="1">
    <location>
        <position position="216"/>
    </location>
    <ligand>
        <name>Mg(2+)</name>
        <dbReference type="ChEBI" id="CHEBI:18420"/>
        <label>3</label>
    </ligand>
</feature>
<dbReference type="InterPro" id="IPR010918">
    <property type="entry name" value="PurM-like_C_dom"/>
</dbReference>
<dbReference type="KEGG" id="ahal:FTX54_003965"/>
<comment type="similarity">
    <text evidence="1">Belongs to the thiamine-monophosphate kinase family.</text>
</comment>
<evidence type="ECO:0000313" key="4">
    <source>
        <dbReference type="EMBL" id="WWD80723.1"/>
    </source>
</evidence>
<dbReference type="GO" id="GO:0009228">
    <property type="term" value="P:thiamine biosynthetic process"/>
    <property type="evidence" value="ECO:0007669"/>
    <property type="project" value="UniProtKB-KW"/>
</dbReference>
<keyword evidence="1" id="KW-0460">Magnesium</keyword>
<dbReference type="SUPFAM" id="SSF56042">
    <property type="entry name" value="PurM C-terminal domain-like"/>
    <property type="match status" value="1"/>
</dbReference>
<evidence type="ECO:0000259" key="2">
    <source>
        <dbReference type="Pfam" id="PF00586"/>
    </source>
</evidence>
<feature type="binding site" evidence="1">
    <location>
        <position position="105"/>
    </location>
    <ligand>
        <name>ATP</name>
        <dbReference type="ChEBI" id="CHEBI:30616"/>
    </ligand>
</feature>
<keyword evidence="1 4" id="KW-0418">Kinase</keyword>
<accession>A0A5C7FFX9</accession>
<feature type="binding site" evidence="1">
    <location>
        <position position="28"/>
    </location>
    <ligand>
        <name>Mg(2+)</name>
        <dbReference type="ChEBI" id="CHEBI:18420"/>
        <label>4</label>
    </ligand>
</feature>
<dbReference type="EMBL" id="CP144914">
    <property type="protein sequence ID" value="WWD80723.1"/>
    <property type="molecule type" value="Genomic_DNA"/>
</dbReference>
<dbReference type="InterPro" id="IPR016188">
    <property type="entry name" value="PurM-like_N"/>
</dbReference>
<evidence type="ECO:0000313" key="5">
    <source>
        <dbReference type="Proteomes" id="UP000321816"/>
    </source>
</evidence>
<evidence type="ECO:0000256" key="1">
    <source>
        <dbReference type="HAMAP-Rule" id="MF_02128"/>
    </source>
</evidence>
<dbReference type="PANTHER" id="PTHR30270:SF0">
    <property type="entry name" value="THIAMINE-MONOPHOSPHATE KINASE"/>
    <property type="match status" value="1"/>
</dbReference>
<feature type="binding site" evidence="1">
    <location>
        <position position="264"/>
    </location>
    <ligand>
        <name>substrate</name>
    </ligand>
</feature>
<feature type="binding site" evidence="1">
    <location>
        <position position="149"/>
    </location>
    <ligand>
        <name>ATP</name>
        <dbReference type="ChEBI" id="CHEBI:30616"/>
    </ligand>
</feature>